<dbReference type="SUPFAM" id="SSF52540">
    <property type="entry name" value="P-loop containing nucleoside triphosphate hydrolases"/>
    <property type="match status" value="1"/>
</dbReference>
<proteinExistence type="inferred from homology"/>
<dbReference type="InterPro" id="IPR004176">
    <property type="entry name" value="Clp_R_N"/>
</dbReference>
<dbReference type="InterPro" id="IPR036628">
    <property type="entry name" value="Clp_N_dom_sf"/>
</dbReference>
<dbReference type="STRING" id="330734.ABA45_05960"/>
<dbReference type="AlphaFoldDB" id="A0A0H4IAF5"/>
<dbReference type="PATRIC" id="fig|330734.3.peg.1264"/>
<dbReference type="SUPFAM" id="SSF81923">
    <property type="entry name" value="Double Clp-N motif"/>
    <property type="match status" value="1"/>
</dbReference>
<evidence type="ECO:0000256" key="1">
    <source>
        <dbReference type="ARBA" id="ARBA00008675"/>
    </source>
</evidence>
<dbReference type="Pfam" id="PF02861">
    <property type="entry name" value="Clp_N"/>
    <property type="match status" value="1"/>
</dbReference>
<dbReference type="Proteomes" id="UP000036406">
    <property type="component" value="Chromosome"/>
</dbReference>
<evidence type="ECO:0000259" key="2">
    <source>
        <dbReference type="Pfam" id="PF02861"/>
    </source>
</evidence>
<evidence type="ECO:0000313" key="3">
    <source>
        <dbReference type="EMBL" id="AKO52027.1"/>
    </source>
</evidence>
<evidence type="ECO:0000313" key="4">
    <source>
        <dbReference type="Proteomes" id="UP000036406"/>
    </source>
</evidence>
<name>A0A0H4IAF5_9GAMM</name>
<comment type="similarity">
    <text evidence="1">Belongs to the ClpA/ClpB family.</text>
</comment>
<dbReference type="KEGG" id="mpq:ABA45_05960"/>
<dbReference type="Gene3D" id="1.10.1780.10">
    <property type="entry name" value="Clp, N-terminal domain"/>
    <property type="match status" value="1"/>
</dbReference>
<reference evidence="3 4" key="1">
    <citation type="submission" date="2015-05" db="EMBL/GenBank/DDBJ databases">
        <title>Complete genome of Marinobacter psychrophilus strain 20041T isolated from sea-ice of the Canadian Basin.</title>
        <authorList>
            <person name="Song L."/>
            <person name="Ren L."/>
            <person name="Yu Y."/>
            <person name="Wang X."/>
        </authorList>
    </citation>
    <scope>NUCLEOTIDE SEQUENCE [LARGE SCALE GENOMIC DNA]</scope>
    <source>
        <strain evidence="3 4">20041</strain>
    </source>
</reference>
<organism evidence="3 4">
    <name type="scientific">Marinobacter psychrophilus</name>
    <dbReference type="NCBI Taxonomy" id="330734"/>
    <lineage>
        <taxon>Bacteria</taxon>
        <taxon>Pseudomonadati</taxon>
        <taxon>Pseudomonadota</taxon>
        <taxon>Gammaproteobacteria</taxon>
        <taxon>Pseudomonadales</taxon>
        <taxon>Marinobacteraceae</taxon>
        <taxon>Marinobacter</taxon>
    </lineage>
</organism>
<accession>A0A0H4IAF5</accession>
<gene>
    <name evidence="3" type="ORF">ABA45_05960</name>
</gene>
<protein>
    <recommendedName>
        <fullName evidence="2">Clp R domain-containing protein</fullName>
    </recommendedName>
</protein>
<sequence>MEDWQGCLAPQCQNALANARALVLKRGGAAITVEDFLLALLDSCQSLSRFLTTCSIDLDELTRTVQCEQPVVTGVSAEGLLSSQLVHWFARARELNDAPWLDWPVLLQTLTHKTERLQEKAYVAVLERVSTWPPSVDELTMKAASNSAGVPMVVAQVDWIELAHTVAVDISTNPKTLLWVKGPRGGGKTCWLESVLPLLGIDYKRLNLRCESDVLTLAEGARHRLRSLQHCGGWPLLVMDGLAPQDLLQLVGRPGSVVGDVLAAWGGPMLLLADERIKAKAQHIGQLQLCLGRSLTSMILPPCGAGQLYAIVVAHQPAIERQWNIELEPAAIDFAVAQCHRFECCPGELLVWFKRAAASLNLFALRGSSESVALAAQIQTLECQRLVAHARQSGIGEPDLALEKLVWQQQVAANDWHQRHARGSLRKLGVADLQAELKCRLAANLAGVHTVHH</sequence>
<feature type="domain" description="Clp R" evidence="2">
    <location>
        <begin position="11"/>
        <end position="95"/>
    </location>
</feature>
<keyword evidence="4" id="KW-1185">Reference proteome</keyword>
<dbReference type="InterPro" id="IPR027417">
    <property type="entry name" value="P-loop_NTPase"/>
</dbReference>
<dbReference type="RefSeq" id="WP_048384727.1">
    <property type="nucleotide sequence ID" value="NZ_CP011494.1"/>
</dbReference>
<dbReference type="EMBL" id="CP011494">
    <property type="protein sequence ID" value="AKO52027.1"/>
    <property type="molecule type" value="Genomic_DNA"/>
</dbReference>